<comment type="caution">
    <text evidence="2">The sequence shown here is derived from an EMBL/GenBank/DDBJ whole genome shotgun (WGS) entry which is preliminary data.</text>
</comment>
<organism evidence="2 3">
    <name type="scientific">Legionella oakridgensis</name>
    <dbReference type="NCBI Taxonomy" id="29423"/>
    <lineage>
        <taxon>Bacteria</taxon>
        <taxon>Pseudomonadati</taxon>
        <taxon>Pseudomonadota</taxon>
        <taxon>Gammaproteobacteria</taxon>
        <taxon>Legionellales</taxon>
        <taxon>Legionellaceae</taxon>
        <taxon>Legionella</taxon>
    </lineage>
</organism>
<evidence type="ECO:0000259" key="1">
    <source>
        <dbReference type="Pfam" id="PF09012"/>
    </source>
</evidence>
<dbReference type="InterPro" id="IPR015102">
    <property type="entry name" value="Tscrpt_reg_HTH_FeoC"/>
</dbReference>
<dbReference type="Proteomes" id="UP000054858">
    <property type="component" value="Unassembled WGS sequence"/>
</dbReference>
<sequence length="71" mass="8216">MLLQIREFITREKVVSTQQLARAFHLDEQALQPMLMMWVNKGVIRPCQEKTGCQSSCLRCSSKAPVFYQLV</sequence>
<dbReference type="RefSeq" id="WP_025384978.1">
    <property type="nucleotide sequence ID" value="NZ_LCUA01000006.1"/>
</dbReference>
<dbReference type="Gene3D" id="1.10.10.10">
    <property type="entry name" value="Winged helix-like DNA-binding domain superfamily/Winged helix DNA-binding domain"/>
    <property type="match status" value="1"/>
</dbReference>
<dbReference type="InterPro" id="IPR036388">
    <property type="entry name" value="WH-like_DNA-bd_sf"/>
</dbReference>
<dbReference type="PATRIC" id="fig|29423.5.peg.412"/>
<dbReference type="SUPFAM" id="SSF46785">
    <property type="entry name" value="Winged helix' DNA-binding domain"/>
    <property type="match status" value="1"/>
</dbReference>
<feature type="domain" description="Transcriptional regulator HTH-type FeoC" evidence="1">
    <location>
        <begin position="1"/>
        <end position="68"/>
    </location>
</feature>
<dbReference type="InterPro" id="IPR036390">
    <property type="entry name" value="WH_DNA-bd_sf"/>
</dbReference>
<dbReference type="EMBL" id="LNYP01000006">
    <property type="protein sequence ID" value="KTD43848.1"/>
    <property type="molecule type" value="Genomic_DNA"/>
</dbReference>
<evidence type="ECO:0000313" key="3">
    <source>
        <dbReference type="Proteomes" id="UP000054858"/>
    </source>
</evidence>
<protein>
    <submittedName>
        <fullName evidence="2">FeoC like transcriptional regulator</fullName>
    </submittedName>
</protein>
<name>A0A0W0XH50_9GAMM</name>
<dbReference type="AlphaFoldDB" id="A0A0W0XH50"/>
<reference evidence="2 3" key="1">
    <citation type="submission" date="2015-11" db="EMBL/GenBank/DDBJ databases">
        <title>Genomic analysis of 38 Legionella species identifies large and diverse effector repertoires.</title>
        <authorList>
            <person name="Burstein D."/>
            <person name="Amaro F."/>
            <person name="Zusman T."/>
            <person name="Lifshitz Z."/>
            <person name="Cohen O."/>
            <person name="Gilbert J.A."/>
            <person name="Pupko T."/>
            <person name="Shuman H.A."/>
            <person name="Segal G."/>
        </authorList>
    </citation>
    <scope>NUCLEOTIDE SEQUENCE [LARGE SCALE GENOMIC DNA]</scope>
    <source>
        <strain evidence="2 3">Oak Ridge-10</strain>
    </source>
</reference>
<gene>
    <name evidence="2" type="ORF">Loak_0398</name>
</gene>
<dbReference type="Pfam" id="PF09012">
    <property type="entry name" value="FeoC"/>
    <property type="match status" value="1"/>
</dbReference>
<proteinExistence type="predicted"/>
<evidence type="ECO:0000313" key="2">
    <source>
        <dbReference type="EMBL" id="KTD43848.1"/>
    </source>
</evidence>
<accession>A0A0W0XH50</accession>